<accession>A0A9E2KWH7</accession>
<reference evidence="1" key="2">
    <citation type="submission" date="2021-04" db="EMBL/GenBank/DDBJ databases">
        <authorList>
            <person name="Gilroy R."/>
        </authorList>
    </citation>
    <scope>NUCLEOTIDE SEQUENCE</scope>
    <source>
        <strain evidence="1">A5-1222</strain>
    </source>
</reference>
<sequence length="139" mass="16541">MNFQKNKPKNWIINSVKRKSIYLKNNLYINNVPSKLKIIWLKNNNSINEYLAPLFDIKYNECFFINCVISFNNYNFNSKFDLVILDLSWQIKHVIKNCKPNTIDLNFEKTSHIFVLPLNSVQILDIKKGDFLRPMLKIN</sequence>
<proteinExistence type="predicted"/>
<evidence type="ECO:0000313" key="2">
    <source>
        <dbReference type="Proteomes" id="UP000824247"/>
    </source>
</evidence>
<organism evidence="1 2">
    <name type="scientific">Candidatus Ureaplasma intestinipullorum</name>
    <dbReference type="NCBI Taxonomy" id="2838770"/>
    <lineage>
        <taxon>Bacteria</taxon>
        <taxon>Bacillati</taxon>
        <taxon>Mycoplasmatota</taxon>
        <taxon>Mycoplasmoidales</taxon>
        <taxon>Mycoplasmoidaceae</taxon>
        <taxon>Ureaplasma</taxon>
    </lineage>
</organism>
<gene>
    <name evidence="1" type="ORF">H9897_01010</name>
</gene>
<protein>
    <submittedName>
        <fullName evidence="1">Uncharacterized protein</fullName>
    </submittedName>
</protein>
<comment type="caution">
    <text evidence="1">The sequence shown here is derived from an EMBL/GenBank/DDBJ whole genome shotgun (WGS) entry which is preliminary data.</text>
</comment>
<dbReference type="EMBL" id="JAHLFM010000017">
    <property type="protein sequence ID" value="MBU3830729.1"/>
    <property type="molecule type" value="Genomic_DNA"/>
</dbReference>
<name>A0A9E2KWH7_9BACT</name>
<reference evidence="1" key="1">
    <citation type="journal article" date="2021" name="PeerJ">
        <title>Extensive microbial diversity within the chicken gut microbiome revealed by metagenomics and culture.</title>
        <authorList>
            <person name="Gilroy R."/>
            <person name="Ravi A."/>
            <person name="Getino M."/>
            <person name="Pursley I."/>
            <person name="Horton D.L."/>
            <person name="Alikhan N.F."/>
            <person name="Baker D."/>
            <person name="Gharbi K."/>
            <person name="Hall N."/>
            <person name="Watson M."/>
            <person name="Adriaenssens E.M."/>
            <person name="Foster-Nyarko E."/>
            <person name="Jarju S."/>
            <person name="Secka A."/>
            <person name="Antonio M."/>
            <person name="Oren A."/>
            <person name="Chaudhuri R.R."/>
            <person name="La Ragione R."/>
            <person name="Hildebrand F."/>
            <person name="Pallen M.J."/>
        </authorList>
    </citation>
    <scope>NUCLEOTIDE SEQUENCE</scope>
    <source>
        <strain evidence="1">A5-1222</strain>
    </source>
</reference>
<evidence type="ECO:0000313" key="1">
    <source>
        <dbReference type="EMBL" id="MBU3830729.1"/>
    </source>
</evidence>
<dbReference type="AlphaFoldDB" id="A0A9E2KWH7"/>
<dbReference type="Proteomes" id="UP000824247">
    <property type="component" value="Unassembled WGS sequence"/>
</dbReference>